<dbReference type="SUPFAM" id="SSF101697">
    <property type="entry name" value="Hypothetical protein YfhH"/>
    <property type="match status" value="1"/>
</dbReference>
<keyword evidence="2" id="KW-1185">Reference proteome</keyword>
<dbReference type="EMBL" id="CP041666">
    <property type="protein sequence ID" value="QDP39376.1"/>
    <property type="molecule type" value="Genomic_DNA"/>
</dbReference>
<dbReference type="Gene3D" id="1.10.287.880">
    <property type="entry name" value="Hypothetical protein YfhH domain"/>
    <property type="match status" value="1"/>
</dbReference>
<dbReference type="RefSeq" id="WP_143892126.1">
    <property type="nucleotide sequence ID" value="NZ_CP041666.1"/>
</dbReference>
<evidence type="ECO:0000313" key="1">
    <source>
        <dbReference type="EMBL" id="QDP39376.1"/>
    </source>
</evidence>
<dbReference type="Pfam" id="PF08838">
    <property type="entry name" value="DUF1811"/>
    <property type="match status" value="1"/>
</dbReference>
<name>A0A516KDJ0_9BACI</name>
<sequence length="111" mass="12917">MERRYSELTVEELRQEVASFKEKAQKAEQLGNVSEYQIYQRKMQMAYAYLLNPGDYKSGETYELEGSPGQHFLIDYINGVFAWGHRINLLGQKVEKQEAVPISLLAKRIEK</sequence>
<protein>
    <submittedName>
        <fullName evidence="1">DUF1811 family protein</fullName>
    </submittedName>
</protein>
<dbReference type="Proteomes" id="UP000315215">
    <property type="component" value="Chromosome"/>
</dbReference>
<dbReference type="OrthoDB" id="2353288at2"/>
<dbReference type="Gene3D" id="2.30.30.340">
    <property type="entry name" value="Hypothetical protein YfhH like domains"/>
    <property type="match status" value="1"/>
</dbReference>
<evidence type="ECO:0000313" key="2">
    <source>
        <dbReference type="Proteomes" id="UP000315215"/>
    </source>
</evidence>
<organism evidence="1 2">
    <name type="scientific">Radiobacillus deserti</name>
    <dbReference type="NCBI Taxonomy" id="2594883"/>
    <lineage>
        <taxon>Bacteria</taxon>
        <taxon>Bacillati</taxon>
        <taxon>Bacillota</taxon>
        <taxon>Bacilli</taxon>
        <taxon>Bacillales</taxon>
        <taxon>Bacillaceae</taxon>
        <taxon>Radiobacillus</taxon>
    </lineage>
</organism>
<gene>
    <name evidence="1" type="ORF">FN924_03725</name>
</gene>
<proteinExistence type="predicted"/>
<accession>A0A516KDJ0</accession>
<dbReference type="InterPro" id="IPR014938">
    <property type="entry name" value="YfhH-like"/>
</dbReference>
<dbReference type="AlphaFoldDB" id="A0A516KDJ0"/>
<dbReference type="KEGG" id="aqt:FN924_03725"/>
<reference evidence="1 2" key="1">
    <citation type="submission" date="2019-07" db="EMBL/GenBank/DDBJ databases">
        <authorList>
            <person name="Li J."/>
        </authorList>
    </citation>
    <scope>NUCLEOTIDE SEQUENCE [LARGE SCALE GENOMIC DNA]</scope>
    <source>
        <strain evidence="1 2">TKL69</strain>
    </source>
</reference>
<dbReference type="InterPro" id="IPR036289">
    <property type="entry name" value="YfhH"/>
</dbReference>